<name>A0A6J4RAN6_9ACTN</name>
<feature type="domain" description="RNase H type-1" evidence="12">
    <location>
        <begin position="22"/>
        <end position="172"/>
    </location>
</feature>
<dbReference type="HAMAP" id="MF_00042">
    <property type="entry name" value="RNase_H"/>
    <property type="match status" value="1"/>
</dbReference>
<dbReference type="GO" id="GO:0000287">
    <property type="term" value="F:magnesium ion binding"/>
    <property type="evidence" value="ECO:0007669"/>
    <property type="project" value="UniProtKB-UniRule"/>
</dbReference>
<feature type="region of interest" description="Disordered" evidence="11">
    <location>
        <begin position="1"/>
        <end position="23"/>
    </location>
</feature>
<dbReference type="InterPro" id="IPR050092">
    <property type="entry name" value="RNase_H"/>
</dbReference>
<evidence type="ECO:0000313" key="13">
    <source>
        <dbReference type="EMBL" id="CAA9464986.1"/>
    </source>
</evidence>
<proteinExistence type="inferred from homology"/>
<evidence type="ECO:0000256" key="7">
    <source>
        <dbReference type="ARBA" id="ARBA00022759"/>
    </source>
</evidence>
<dbReference type="EC" id="3.1.26.4" evidence="4 10"/>
<feature type="binding site" evidence="10">
    <location>
        <position position="71"/>
    </location>
    <ligand>
        <name>Mg(2+)</name>
        <dbReference type="ChEBI" id="CHEBI:18420"/>
        <label>1</label>
    </ligand>
</feature>
<keyword evidence="6 10" id="KW-0479">Metal-binding</keyword>
<evidence type="ECO:0000259" key="12">
    <source>
        <dbReference type="PROSITE" id="PS50879"/>
    </source>
</evidence>
<evidence type="ECO:0000256" key="9">
    <source>
        <dbReference type="ARBA" id="ARBA00022842"/>
    </source>
</evidence>
<evidence type="ECO:0000256" key="2">
    <source>
        <dbReference type="ARBA" id="ARBA00005300"/>
    </source>
</evidence>
<dbReference type="GO" id="GO:0004523">
    <property type="term" value="F:RNA-DNA hybrid ribonuclease activity"/>
    <property type="evidence" value="ECO:0007669"/>
    <property type="project" value="UniProtKB-UniRule"/>
</dbReference>
<feature type="binding site" evidence="10">
    <location>
        <position position="93"/>
    </location>
    <ligand>
        <name>Mg(2+)</name>
        <dbReference type="ChEBI" id="CHEBI:18420"/>
        <label>1</label>
    </ligand>
</feature>
<dbReference type="PANTHER" id="PTHR10642:SF26">
    <property type="entry name" value="RIBONUCLEASE H1"/>
    <property type="match status" value="1"/>
</dbReference>
<accession>A0A6J4RAN6</accession>
<dbReference type="GO" id="GO:0003676">
    <property type="term" value="F:nucleic acid binding"/>
    <property type="evidence" value="ECO:0007669"/>
    <property type="project" value="InterPro"/>
</dbReference>
<dbReference type="EMBL" id="CADCVJ010000040">
    <property type="protein sequence ID" value="CAA9464986.1"/>
    <property type="molecule type" value="Genomic_DNA"/>
</dbReference>
<keyword evidence="8 10" id="KW-0378">Hydrolase</keyword>
<keyword evidence="7 10" id="KW-0255">Endonuclease</keyword>
<comment type="subcellular location">
    <subcellularLocation>
        <location evidence="10">Cytoplasm</location>
    </subcellularLocation>
</comment>
<dbReference type="InterPro" id="IPR022892">
    <property type="entry name" value="RNaseHI"/>
</dbReference>
<dbReference type="PROSITE" id="PS50879">
    <property type="entry name" value="RNASE_H_1"/>
    <property type="match status" value="1"/>
</dbReference>
<feature type="compositionally biased region" description="Basic residues" evidence="11">
    <location>
        <begin position="1"/>
        <end position="11"/>
    </location>
</feature>
<feature type="binding site" evidence="10">
    <location>
        <position position="31"/>
    </location>
    <ligand>
        <name>Mg(2+)</name>
        <dbReference type="ChEBI" id="CHEBI:18420"/>
        <label>1</label>
    </ligand>
</feature>
<sequence>MPATPYRRRRPAAAPETPVEQRPGEHLLWTDGACRGNPGPGGWAAIVVPDGGGEPIELSGGDPHTTNNRMEYTAAIEGLRSLPDGSRVCIVTDSRLMLDSMTKWIAGWKKRGWKTAGGDPVKNQDLVQALEAEMSRHEAVRWHWVRGHETGDAHAHKALNDRADRLAVAAAAEAAQVA</sequence>
<comment type="function">
    <text evidence="10">Endonuclease that specifically degrades the RNA of RNA-DNA hybrids.</text>
</comment>
<feature type="binding site" evidence="10">
    <location>
        <position position="31"/>
    </location>
    <ligand>
        <name>Mg(2+)</name>
        <dbReference type="ChEBI" id="CHEBI:18420"/>
        <label>2</label>
    </ligand>
</feature>
<reference evidence="13" key="1">
    <citation type="submission" date="2020-02" db="EMBL/GenBank/DDBJ databases">
        <authorList>
            <person name="Meier V. D."/>
        </authorList>
    </citation>
    <scope>NUCLEOTIDE SEQUENCE</scope>
    <source>
        <strain evidence="13">AVDCRST_MAG38</strain>
    </source>
</reference>
<dbReference type="AlphaFoldDB" id="A0A6J4RAN6"/>
<feature type="binding site" evidence="10">
    <location>
        <position position="164"/>
    </location>
    <ligand>
        <name>Mg(2+)</name>
        <dbReference type="ChEBI" id="CHEBI:18420"/>
        <label>2</label>
    </ligand>
</feature>
<dbReference type="GO" id="GO:0043137">
    <property type="term" value="P:DNA replication, removal of RNA primer"/>
    <property type="evidence" value="ECO:0007669"/>
    <property type="project" value="TreeGrafter"/>
</dbReference>
<comment type="catalytic activity">
    <reaction evidence="1 10">
        <text>Endonucleolytic cleavage to 5'-phosphomonoester.</text>
        <dbReference type="EC" id="3.1.26.4"/>
    </reaction>
</comment>
<keyword evidence="5 10" id="KW-0540">Nuclease</keyword>
<evidence type="ECO:0000256" key="4">
    <source>
        <dbReference type="ARBA" id="ARBA00012180"/>
    </source>
</evidence>
<protein>
    <recommendedName>
        <fullName evidence="4 10">Ribonuclease H</fullName>
        <shortName evidence="10">RNase H</shortName>
        <ecNumber evidence="4 10">3.1.26.4</ecNumber>
    </recommendedName>
</protein>
<evidence type="ECO:0000256" key="1">
    <source>
        <dbReference type="ARBA" id="ARBA00000077"/>
    </source>
</evidence>
<evidence type="ECO:0000256" key="6">
    <source>
        <dbReference type="ARBA" id="ARBA00022723"/>
    </source>
</evidence>
<comment type="similarity">
    <text evidence="2 10">Belongs to the RNase H family.</text>
</comment>
<dbReference type="InterPro" id="IPR002156">
    <property type="entry name" value="RNaseH_domain"/>
</dbReference>
<dbReference type="Gene3D" id="3.30.420.10">
    <property type="entry name" value="Ribonuclease H-like superfamily/Ribonuclease H"/>
    <property type="match status" value="1"/>
</dbReference>
<dbReference type="InterPro" id="IPR012337">
    <property type="entry name" value="RNaseH-like_sf"/>
</dbReference>
<gene>
    <name evidence="10" type="primary">rnhA</name>
    <name evidence="13" type="ORF">AVDCRST_MAG38-740</name>
</gene>
<evidence type="ECO:0000256" key="11">
    <source>
        <dbReference type="SAM" id="MobiDB-lite"/>
    </source>
</evidence>
<evidence type="ECO:0000256" key="10">
    <source>
        <dbReference type="HAMAP-Rule" id="MF_00042"/>
    </source>
</evidence>
<comment type="cofactor">
    <cofactor evidence="10">
        <name>Mg(2+)</name>
        <dbReference type="ChEBI" id="CHEBI:18420"/>
    </cofactor>
    <text evidence="10">Binds 1 Mg(2+) ion per subunit. May bind a second metal ion at a regulatory site, or after substrate binding.</text>
</comment>
<comment type="subunit">
    <text evidence="3 10">Monomer.</text>
</comment>
<keyword evidence="10" id="KW-0963">Cytoplasm</keyword>
<dbReference type="PANTHER" id="PTHR10642">
    <property type="entry name" value="RIBONUCLEASE H1"/>
    <property type="match status" value="1"/>
</dbReference>
<dbReference type="Pfam" id="PF00075">
    <property type="entry name" value="RNase_H"/>
    <property type="match status" value="1"/>
</dbReference>
<dbReference type="GO" id="GO:0005737">
    <property type="term" value="C:cytoplasm"/>
    <property type="evidence" value="ECO:0007669"/>
    <property type="project" value="UniProtKB-SubCell"/>
</dbReference>
<organism evidence="13">
    <name type="scientific">uncultured Solirubrobacteraceae bacterium</name>
    <dbReference type="NCBI Taxonomy" id="1162706"/>
    <lineage>
        <taxon>Bacteria</taxon>
        <taxon>Bacillati</taxon>
        <taxon>Actinomycetota</taxon>
        <taxon>Thermoleophilia</taxon>
        <taxon>Solirubrobacterales</taxon>
        <taxon>Solirubrobacteraceae</taxon>
        <taxon>environmental samples</taxon>
    </lineage>
</organism>
<evidence type="ECO:0000256" key="5">
    <source>
        <dbReference type="ARBA" id="ARBA00022722"/>
    </source>
</evidence>
<dbReference type="InterPro" id="IPR036397">
    <property type="entry name" value="RNaseH_sf"/>
</dbReference>
<dbReference type="CDD" id="cd09278">
    <property type="entry name" value="RNase_HI_prokaryote_like"/>
    <property type="match status" value="1"/>
</dbReference>
<evidence type="ECO:0000256" key="3">
    <source>
        <dbReference type="ARBA" id="ARBA00011245"/>
    </source>
</evidence>
<dbReference type="SUPFAM" id="SSF53098">
    <property type="entry name" value="Ribonuclease H-like"/>
    <property type="match status" value="1"/>
</dbReference>
<evidence type="ECO:0000256" key="8">
    <source>
        <dbReference type="ARBA" id="ARBA00022801"/>
    </source>
</evidence>
<keyword evidence="9 10" id="KW-0460">Magnesium</keyword>